<dbReference type="EMBL" id="BSPQ01000013">
    <property type="protein sequence ID" value="GLS91476.1"/>
    <property type="molecule type" value="Genomic_DNA"/>
</dbReference>
<feature type="transmembrane region" description="Helical" evidence="11">
    <location>
        <begin position="238"/>
        <end position="259"/>
    </location>
</feature>
<keyword evidence="6" id="KW-0997">Cell inner membrane</keyword>
<evidence type="ECO:0000256" key="8">
    <source>
        <dbReference type="ARBA" id="ARBA00022737"/>
    </source>
</evidence>
<dbReference type="PANTHER" id="PTHR30183:SF9">
    <property type="entry name" value="THIAMINE TRANSPORT SYSTEM PERMEASE PROTEIN THIP"/>
    <property type="match status" value="1"/>
</dbReference>
<evidence type="ECO:0000256" key="11">
    <source>
        <dbReference type="RuleBase" id="RU363032"/>
    </source>
</evidence>
<dbReference type="InterPro" id="IPR000515">
    <property type="entry name" value="MetI-like"/>
</dbReference>
<keyword evidence="8" id="KW-0677">Repeat</keyword>
<feature type="domain" description="ABC transmembrane type-1" evidence="12">
    <location>
        <begin position="54"/>
        <end position="257"/>
    </location>
</feature>
<evidence type="ECO:0000256" key="6">
    <source>
        <dbReference type="ARBA" id="ARBA00022519"/>
    </source>
</evidence>
<dbReference type="Pfam" id="PF00528">
    <property type="entry name" value="BPD_transp_1"/>
    <property type="match status" value="1"/>
</dbReference>
<keyword evidence="7 11" id="KW-0812">Transmembrane</keyword>
<feature type="transmembrane region" description="Helical" evidence="11">
    <location>
        <begin position="503"/>
        <end position="524"/>
    </location>
</feature>
<dbReference type="Gene3D" id="1.10.3720.10">
    <property type="entry name" value="MetI-like"/>
    <property type="match status" value="2"/>
</dbReference>
<keyword evidence="5" id="KW-1003">Cell membrane</keyword>
<evidence type="ECO:0000256" key="7">
    <source>
        <dbReference type="ARBA" id="ARBA00022692"/>
    </source>
</evidence>
<evidence type="ECO:0000259" key="12">
    <source>
        <dbReference type="PROSITE" id="PS50928"/>
    </source>
</evidence>
<feature type="transmembrane region" description="Helical" evidence="11">
    <location>
        <begin position="56"/>
        <end position="80"/>
    </location>
</feature>
<evidence type="ECO:0000256" key="10">
    <source>
        <dbReference type="ARBA" id="ARBA00023136"/>
    </source>
</evidence>
<gene>
    <name evidence="13" type="primary">thiP</name>
    <name evidence="13" type="ORF">GCM10007916_25450</name>
</gene>
<evidence type="ECO:0000256" key="3">
    <source>
        <dbReference type="ARBA" id="ARBA00016947"/>
    </source>
</evidence>
<comment type="similarity">
    <text evidence="11">Belongs to the binding-protein-dependent transport system permease family.</text>
</comment>
<evidence type="ECO:0000256" key="9">
    <source>
        <dbReference type="ARBA" id="ARBA00022989"/>
    </source>
</evidence>
<evidence type="ECO:0000313" key="13">
    <source>
        <dbReference type="EMBL" id="GLS91476.1"/>
    </source>
</evidence>
<feature type="transmembrane region" description="Helical" evidence="11">
    <location>
        <begin position="291"/>
        <end position="313"/>
    </location>
</feature>
<keyword evidence="14" id="KW-1185">Reference proteome</keyword>
<dbReference type="PROSITE" id="PS50928">
    <property type="entry name" value="ABC_TM1"/>
    <property type="match status" value="2"/>
</dbReference>
<feature type="transmembrane region" description="Helical" evidence="11">
    <location>
        <begin position="461"/>
        <end position="483"/>
    </location>
</feature>
<dbReference type="InterPro" id="IPR035906">
    <property type="entry name" value="MetI-like_sf"/>
</dbReference>
<comment type="subcellular location">
    <subcellularLocation>
        <location evidence="1">Cell inner membrane</location>
        <topology evidence="1">Multi-pass membrane protein</topology>
    </subcellularLocation>
    <subcellularLocation>
        <location evidence="11">Cell membrane</location>
        <topology evidence="11">Multi-pass membrane protein</topology>
    </subcellularLocation>
</comment>
<keyword evidence="4 11" id="KW-0813">Transport</keyword>
<accession>A0ABQ6E283</accession>
<dbReference type="InterPro" id="IPR005947">
    <property type="entry name" value="ThiP_ABC_transpt"/>
</dbReference>
<reference evidence="14" key="1">
    <citation type="journal article" date="2019" name="Int. J. Syst. Evol. Microbiol.">
        <title>The Global Catalogue of Microorganisms (GCM) 10K type strain sequencing project: providing services to taxonomists for standard genome sequencing and annotation.</title>
        <authorList>
            <consortium name="The Broad Institute Genomics Platform"/>
            <consortium name="The Broad Institute Genome Sequencing Center for Infectious Disease"/>
            <person name="Wu L."/>
            <person name="Ma J."/>
        </authorList>
    </citation>
    <scope>NUCLEOTIDE SEQUENCE [LARGE SCALE GENOMIC DNA]</scope>
    <source>
        <strain evidence="14">NBRC 103166</strain>
    </source>
</reference>
<name>A0ABQ6E283_9GAMM</name>
<feature type="transmembrane region" description="Helical" evidence="11">
    <location>
        <begin position="197"/>
        <end position="218"/>
    </location>
</feature>
<organism evidence="13 14">
    <name type="scientific">Psychromonas marina</name>
    <dbReference type="NCBI Taxonomy" id="88364"/>
    <lineage>
        <taxon>Bacteria</taxon>
        <taxon>Pseudomonadati</taxon>
        <taxon>Pseudomonadota</taxon>
        <taxon>Gammaproteobacteria</taxon>
        <taxon>Alteromonadales</taxon>
        <taxon>Psychromonadaceae</taxon>
        <taxon>Psychromonas</taxon>
    </lineage>
</organism>
<evidence type="ECO:0000256" key="4">
    <source>
        <dbReference type="ARBA" id="ARBA00022448"/>
    </source>
</evidence>
<comment type="caution">
    <text evidence="13">The sequence shown here is derived from an EMBL/GenBank/DDBJ whole genome shotgun (WGS) entry which is preliminary data.</text>
</comment>
<dbReference type="PANTHER" id="PTHR30183">
    <property type="entry name" value="MOLYBDENUM TRANSPORT SYSTEM PERMEASE PROTEIN MODB"/>
    <property type="match status" value="1"/>
</dbReference>
<evidence type="ECO:0000256" key="5">
    <source>
        <dbReference type="ARBA" id="ARBA00022475"/>
    </source>
</evidence>
<keyword evidence="10 11" id="KW-0472">Membrane</keyword>
<dbReference type="NCBIfam" id="TIGR01253">
    <property type="entry name" value="thiP"/>
    <property type="match status" value="1"/>
</dbReference>
<evidence type="ECO:0000256" key="1">
    <source>
        <dbReference type="ARBA" id="ARBA00004429"/>
    </source>
</evidence>
<feature type="transmembrane region" description="Helical" evidence="11">
    <location>
        <begin position="333"/>
        <end position="353"/>
    </location>
</feature>
<feature type="transmembrane region" description="Helical" evidence="11">
    <location>
        <begin position="402"/>
        <end position="420"/>
    </location>
</feature>
<dbReference type="NCBIfam" id="NF006954">
    <property type="entry name" value="PRK09433.1-5"/>
    <property type="match status" value="1"/>
</dbReference>
<dbReference type="Proteomes" id="UP001157353">
    <property type="component" value="Unassembled WGS sequence"/>
</dbReference>
<dbReference type="CDD" id="cd06261">
    <property type="entry name" value="TM_PBP2"/>
    <property type="match status" value="2"/>
</dbReference>
<evidence type="ECO:0000313" key="14">
    <source>
        <dbReference type="Proteomes" id="UP001157353"/>
    </source>
</evidence>
<dbReference type="SUPFAM" id="SSF161098">
    <property type="entry name" value="MetI-like"/>
    <property type="match status" value="2"/>
</dbReference>
<keyword evidence="9 11" id="KW-1133">Transmembrane helix</keyword>
<feature type="transmembrane region" description="Helical" evidence="11">
    <location>
        <begin position="134"/>
        <end position="157"/>
    </location>
</feature>
<proteinExistence type="inferred from homology"/>
<dbReference type="RefSeq" id="WP_284204587.1">
    <property type="nucleotide sequence ID" value="NZ_BSPQ01000013.1"/>
</dbReference>
<feature type="transmembrane region" description="Helical" evidence="11">
    <location>
        <begin position="12"/>
        <end position="36"/>
    </location>
</feature>
<evidence type="ECO:0000256" key="2">
    <source>
        <dbReference type="ARBA" id="ARBA00011650"/>
    </source>
</evidence>
<feature type="transmembrane region" description="Helical" evidence="11">
    <location>
        <begin position="89"/>
        <end position="114"/>
    </location>
</feature>
<sequence>MNVSLKIKSVQLPGILLSGSIFIFVLMAMSALLLYSPHVDLTQIWADPYYRHITQFSFYQALLSTLLSVVFAIPISHALFRRQFWGKALLLKLFTTTLVLPVLVAVFGLLAIYGNSGLFASLFSYFDSKLPFSIFGLNGILLAHVFFNLPFACRLFLQALSAIPEKQHQLASQLGMKHWYKFRYVEWPYIAGQLPHIAGLIFMLCFTSFATVMALGGGPKSTTIELAIYQAIKFDFDLQTGALLALWQICLCATLAFFIQKISSPTQLKSSYNASINTYHHDSWYSKCWDFFWIIVVTILVIPPLLMVVLSGLNQQLLSVLTAPTFWLALKNSLLIATCAAISAVICAFFILLASRQWRLVGLNHRADKIEMLATVILVTPGLVISTGLFLLLRDIGHLSELAFYIVVAVNALMALPFVLKSLTVPMLQNAQKYERLCTSLGISGFNRFYWIEWKALKRPILQALCLSFVLSIGDLSAIALFGSHTFNTLPLYLFQLLGSYQMQSAAVVALVLLLLSVGVFIIIEQVFKETTTSLDRAEHD</sequence>
<feature type="transmembrane region" description="Helical" evidence="11">
    <location>
        <begin position="373"/>
        <end position="396"/>
    </location>
</feature>
<comment type="subunit">
    <text evidence="2">The complex is composed of two ATP-binding proteins (ThiQ), two transmembrane proteins (ThiP) and a solute-binding protein (ThiB).</text>
</comment>
<protein>
    <recommendedName>
        <fullName evidence="3">Thiamine transport system permease protein ThiP</fullName>
    </recommendedName>
</protein>
<feature type="domain" description="ABC transmembrane type-1" evidence="12">
    <location>
        <begin position="330"/>
        <end position="524"/>
    </location>
</feature>